<dbReference type="EMBL" id="FMUN01000004">
    <property type="protein sequence ID" value="SCY30981.1"/>
    <property type="molecule type" value="Genomic_DNA"/>
</dbReference>
<evidence type="ECO:0000256" key="1">
    <source>
        <dbReference type="SAM" id="Phobius"/>
    </source>
</evidence>
<keyword evidence="3" id="KW-1185">Reference proteome</keyword>
<name>A0A1G5EVY5_9GAMM</name>
<dbReference type="AlphaFoldDB" id="A0A1G5EVY5"/>
<organism evidence="2 3">
    <name type="scientific">Thiohalorhabdus denitrificans</name>
    <dbReference type="NCBI Taxonomy" id="381306"/>
    <lineage>
        <taxon>Bacteria</taxon>
        <taxon>Pseudomonadati</taxon>
        <taxon>Pseudomonadota</taxon>
        <taxon>Gammaproteobacteria</taxon>
        <taxon>Thiohalorhabdales</taxon>
        <taxon>Thiohalorhabdaceae</taxon>
        <taxon>Thiohalorhabdus</taxon>
    </lineage>
</organism>
<feature type="transmembrane region" description="Helical" evidence="1">
    <location>
        <begin position="83"/>
        <end position="107"/>
    </location>
</feature>
<dbReference type="Proteomes" id="UP000183104">
    <property type="component" value="Unassembled WGS sequence"/>
</dbReference>
<gene>
    <name evidence="2" type="ORF">SAMN05661077_1791</name>
</gene>
<accession>A0A1G5EVY5</accession>
<sequence>MVWMGEATAGWPMQPSLKTGLHFGLTSGVITTLGLVVGLHAGTHSELAVIGGILTIAVADALSDAMGIHVSREAEDIYLTRELWVATAATFVVKLVIAVTFLVPVLFLTLPGAIVVSVVWGLGLLAALSYWIARSRHVAPSRVVLEHLVLAGAVVVITHFLGDWVHRYFGPL</sequence>
<keyword evidence="1" id="KW-0472">Membrane</keyword>
<keyword evidence="1" id="KW-1133">Transmembrane helix</keyword>
<feature type="transmembrane region" description="Helical" evidence="1">
    <location>
        <begin position="47"/>
        <end position="71"/>
    </location>
</feature>
<proteinExistence type="predicted"/>
<feature type="transmembrane region" description="Helical" evidence="1">
    <location>
        <begin position="21"/>
        <end position="41"/>
    </location>
</feature>
<evidence type="ECO:0000313" key="3">
    <source>
        <dbReference type="Proteomes" id="UP000183104"/>
    </source>
</evidence>
<protein>
    <recommendedName>
        <fullName evidence="4">VIT family protein</fullName>
    </recommendedName>
</protein>
<feature type="transmembrane region" description="Helical" evidence="1">
    <location>
        <begin position="113"/>
        <end position="132"/>
    </location>
</feature>
<evidence type="ECO:0000313" key="2">
    <source>
        <dbReference type="EMBL" id="SCY30981.1"/>
    </source>
</evidence>
<evidence type="ECO:0008006" key="4">
    <source>
        <dbReference type="Google" id="ProtNLM"/>
    </source>
</evidence>
<feature type="transmembrane region" description="Helical" evidence="1">
    <location>
        <begin position="144"/>
        <end position="162"/>
    </location>
</feature>
<dbReference type="STRING" id="381306.AN478_02955"/>
<reference evidence="3" key="1">
    <citation type="submission" date="2016-10" db="EMBL/GenBank/DDBJ databases">
        <authorList>
            <person name="Varghese N."/>
        </authorList>
    </citation>
    <scope>NUCLEOTIDE SEQUENCE [LARGE SCALE GENOMIC DNA]</scope>
    <source>
        <strain evidence="3">HL 19</strain>
    </source>
</reference>
<keyword evidence="1" id="KW-0812">Transmembrane</keyword>